<accession>A0A0E3WHA4</accession>
<feature type="transmembrane region" description="Helical" evidence="1">
    <location>
        <begin position="21"/>
        <end position="39"/>
    </location>
</feature>
<protein>
    <submittedName>
        <fullName evidence="2">Uncharacterized protein</fullName>
    </submittedName>
</protein>
<dbReference type="Proteomes" id="UP000033163">
    <property type="component" value="Chromosome I"/>
</dbReference>
<dbReference type="STRING" id="483937.AMQ84_14200"/>
<gene>
    <name evidence="2" type="ORF">PRIO_2538</name>
</gene>
<dbReference type="HOGENOM" id="CLU_080711_0_0_9"/>
<sequence length="278" mass="29944">MWARIESARAGLRRAWQRKPWLIAAVLLAAAVTVAVVLWTRPQPQPREAFHGLPHVYSYLQADSSAQVQLHMMSAQPADIILRSAGSALRPIAAYGINGGFFYGSDLLSVAVMNDRPVNGVQGAYGSGWFNAKYPRGTLVWDGASGALSVQVVSSGDELDVTDRGHYWAQGGISMNLQHEELWQAAAAAEHLPYADEQRMRSGLVYNADGKLWLIVTPTRCTAEEFRTAILEAVPGGGREGIFLDGDGSSQMNAAEALLTGDSRPVVQMIALAGAKQP</sequence>
<organism evidence="2 3">
    <name type="scientific">Paenibacillus riograndensis SBR5</name>
    <dbReference type="NCBI Taxonomy" id="1073571"/>
    <lineage>
        <taxon>Bacteria</taxon>
        <taxon>Bacillati</taxon>
        <taxon>Bacillota</taxon>
        <taxon>Bacilli</taxon>
        <taxon>Bacillales</taxon>
        <taxon>Paenibacillaceae</taxon>
        <taxon>Paenibacillus</taxon>
        <taxon>Paenibacillus sonchi group</taxon>
    </lineage>
</organism>
<dbReference type="EMBL" id="LN831776">
    <property type="protein sequence ID" value="CQR54943.1"/>
    <property type="molecule type" value="Genomic_DNA"/>
</dbReference>
<keyword evidence="1" id="KW-0472">Membrane</keyword>
<proteinExistence type="predicted"/>
<reference evidence="3" key="1">
    <citation type="submission" date="2015-03" db="EMBL/GenBank/DDBJ databases">
        <authorList>
            <person name="Wibberg D."/>
        </authorList>
    </citation>
    <scope>NUCLEOTIDE SEQUENCE [LARGE SCALE GENOMIC DNA]</scope>
</reference>
<evidence type="ECO:0000256" key="1">
    <source>
        <dbReference type="SAM" id="Phobius"/>
    </source>
</evidence>
<evidence type="ECO:0000313" key="2">
    <source>
        <dbReference type="EMBL" id="CQR54943.1"/>
    </source>
</evidence>
<keyword evidence="1" id="KW-1133">Transmembrane helix</keyword>
<dbReference type="AlphaFoldDB" id="A0A0E3WHA4"/>
<keyword evidence="1" id="KW-0812">Transmembrane</keyword>
<dbReference type="PATRIC" id="fig|1073571.4.peg.2706"/>
<dbReference type="KEGG" id="pri:PRIO_2538"/>
<name>A0A0E3WHA4_9BACL</name>
<evidence type="ECO:0000313" key="3">
    <source>
        <dbReference type="Proteomes" id="UP000033163"/>
    </source>
</evidence>
<dbReference type="RefSeq" id="WP_020430871.1">
    <property type="nucleotide sequence ID" value="NZ_AGBD01001144.1"/>
</dbReference>